<dbReference type="InterPro" id="IPR030394">
    <property type="entry name" value="G_HFLX_dom"/>
</dbReference>
<sequence length="294" mass="34116">MNLKIMDRNEVILNIFYQHARTKVSKIEIQLARLKYAYSRLVGIYDNLSRTGGGIGTKGPGEQEIEYKRREIRVEIKKLRNKLDKIKERKTVQSNKRQDEFKCAIVGYTNSGKSTIMKSLTGYKSYIKDELFATLDPITKILHLNSYDTAVITDTIGFIQNAPPELIDSFYETLSEIEDADLNLHIVDISSPYYQEQLETVDNVMNKLNFCQESIIVFNKIDLIYDEILLRNIKEKFPDAIFISALFNENIIDLTDRIYSIYNRTYSTLELPIKKCGIFYSSVKNKIPIKIVYN</sequence>
<dbReference type="SUPFAM" id="SSF52540">
    <property type="entry name" value="P-loop containing nucleoside triphosphate hydrolases"/>
    <property type="match status" value="1"/>
</dbReference>
<organism evidence="3 4">
    <name type="scientific">candidate division TA06 bacterium</name>
    <dbReference type="NCBI Taxonomy" id="2250710"/>
    <lineage>
        <taxon>Bacteria</taxon>
        <taxon>Bacteria division TA06</taxon>
    </lineage>
</organism>
<reference evidence="3 4" key="1">
    <citation type="submission" date="2018-06" db="EMBL/GenBank/DDBJ databases">
        <title>Extensive metabolic versatility and redundancy in microbially diverse, dynamic hydrothermal sediments.</title>
        <authorList>
            <person name="Dombrowski N."/>
            <person name="Teske A."/>
            <person name="Baker B.J."/>
        </authorList>
    </citation>
    <scope>NUCLEOTIDE SEQUENCE [LARGE SCALE GENOMIC DNA]</scope>
    <source>
        <strain evidence="3">B10_G13</strain>
    </source>
</reference>
<proteinExistence type="predicted"/>
<dbReference type="PANTHER" id="PTHR10229:SF0">
    <property type="entry name" value="GTP-BINDING PROTEIN 6-RELATED"/>
    <property type="match status" value="1"/>
</dbReference>
<evidence type="ECO:0000313" key="3">
    <source>
        <dbReference type="EMBL" id="RKX68774.1"/>
    </source>
</evidence>
<accession>A0A660SDB1</accession>
<dbReference type="InterPro" id="IPR016496">
    <property type="entry name" value="GTPase_HflX"/>
</dbReference>
<dbReference type="PROSITE" id="PS51705">
    <property type="entry name" value="G_HFLX"/>
    <property type="match status" value="1"/>
</dbReference>
<protein>
    <submittedName>
        <fullName evidence="3">GTPase HflX</fullName>
    </submittedName>
</protein>
<keyword evidence="1" id="KW-0175">Coiled coil</keyword>
<dbReference type="Pfam" id="PF16360">
    <property type="entry name" value="GTP-bdg_M"/>
    <property type="match status" value="1"/>
</dbReference>
<dbReference type="InterPro" id="IPR032305">
    <property type="entry name" value="GTP-bd_M"/>
</dbReference>
<evidence type="ECO:0000313" key="4">
    <source>
        <dbReference type="Proteomes" id="UP000271125"/>
    </source>
</evidence>
<dbReference type="GO" id="GO:0043022">
    <property type="term" value="F:ribosome binding"/>
    <property type="evidence" value="ECO:0007669"/>
    <property type="project" value="TreeGrafter"/>
</dbReference>
<dbReference type="GO" id="GO:0005525">
    <property type="term" value="F:GTP binding"/>
    <property type="evidence" value="ECO:0007669"/>
    <property type="project" value="InterPro"/>
</dbReference>
<dbReference type="InterPro" id="IPR006073">
    <property type="entry name" value="GTP-bd"/>
</dbReference>
<feature type="non-terminal residue" evidence="3">
    <location>
        <position position="294"/>
    </location>
</feature>
<dbReference type="PRINTS" id="PR00326">
    <property type="entry name" value="GTP1OBG"/>
</dbReference>
<feature type="coiled-coil region" evidence="1">
    <location>
        <begin position="62"/>
        <end position="96"/>
    </location>
</feature>
<dbReference type="AlphaFoldDB" id="A0A660SDB1"/>
<dbReference type="EMBL" id="QNBD01000242">
    <property type="protein sequence ID" value="RKX68774.1"/>
    <property type="molecule type" value="Genomic_DNA"/>
</dbReference>
<gene>
    <name evidence="3" type="primary">hflX</name>
    <name evidence="3" type="ORF">DRP43_05125</name>
</gene>
<dbReference type="Gene3D" id="6.10.250.2860">
    <property type="match status" value="1"/>
</dbReference>
<dbReference type="Pfam" id="PF01926">
    <property type="entry name" value="MMR_HSR1"/>
    <property type="match status" value="1"/>
</dbReference>
<dbReference type="CDD" id="cd01878">
    <property type="entry name" value="HflX"/>
    <property type="match status" value="1"/>
</dbReference>
<dbReference type="Proteomes" id="UP000271125">
    <property type="component" value="Unassembled WGS sequence"/>
</dbReference>
<dbReference type="GO" id="GO:0005737">
    <property type="term" value="C:cytoplasm"/>
    <property type="evidence" value="ECO:0007669"/>
    <property type="project" value="TreeGrafter"/>
</dbReference>
<feature type="domain" description="Hflx-type G" evidence="2">
    <location>
        <begin position="101"/>
        <end position="266"/>
    </location>
</feature>
<name>A0A660SDB1_UNCT6</name>
<evidence type="ECO:0000256" key="1">
    <source>
        <dbReference type="SAM" id="Coils"/>
    </source>
</evidence>
<dbReference type="PANTHER" id="PTHR10229">
    <property type="entry name" value="GTP-BINDING PROTEIN HFLX"/>
    <property type="match status" value="1"/>
</dbReference>
<dbReference type="Gene3D" id="3.40.50.300">
    <property type="entry name" value="P-loop containing nucleotide triphosphate hydrolases"/>
    <property type="match status" value="1"/>
</dbReference>
<comment type="caution">
    <text evidence="3">The sequence shown here is derived from an EMBL/GenBank/DDBJ whole genome shotgun (WGS) entry which is preliminary data.</text>
</comment>
<dbReference type="InterPro" id="IPR027417">
    <property type="entry name" value="P-loop_NTPase"/>
</dbReference>
<evidence type="ECO:0000259" key="2">
    <source>
        <dbReference type="PROSITE" id="PS51705"/>
    </source>
</evidence>
<dbReference type="NCBIfam" id="TIGR03156">
    <property type="entry name" value="GTP_HflX"/>
    <property type="match status" value="1"/>
</dbReference>